<organism evidence="5 6">
    <name type="scientific">Frankliniella occidentalis</name>
    <name type="common">Western flower thrips</name>
    <name type="synonym">Euthrips occidentalis</name>
    <dbReference type="NCBI Taxonomy" id="133901"/>
    <lineage>
        <taxon>Eukaryota</taxon>
        <taxon>Metazoa</taxon>
        <taxon>Ecdysozoa</taxon>
        <taxon>Arthropoda</taxon>
        <taxon>Hexapoda</taxon>
        <taxon>Insecta</taxon>
        <taxon>Pterygota</taxon>
        <taxon>Neoptera</taxon>
        <taxon>Paraneoptera</taxon>
        <taxon>Thysanoptera</taxon>
        <taxon>Terebrantia</taxon>
        <taxon>Thripoidea</taxon>
        <taxon>Thripidae</taxon>
        <taxon>Frankliniella</taxon>
    </lineage>
</organism>
<evidence type="ECO:0000313" key="5">
    <source>
        <dbReference type="Proteomes" id="UP000504606"/>
    </source>
</evidence>
<dbReference type="InterPro" id="IPR019734">
    <property type="entry name" value="TPR_rpt"/>
</dbReference>
<dbReference type="Gene3D" id="1.25.40.10">
    <property type="entry name" value="Tetratricopeptide repeat domain"/>
    <property type="match status" value="1"/>
</dbReference>
<evidence type="ECO:0000313" key="6">
    <source>
        <dbReference type="RefSeq" id="XP_026294138.1"/>
    </source>
</evidence>
<dbReference type="GeneID" id="113218134"/>
<dbReference type="PROSITE" id="PS50005">
    <property type="entry name" value="TPR"/>
    <property type="match status" value="2"/>
</dbReference>
<evidence type="ECO:0000256" key="1">
    <source>
        <dbReference type="ARBA" id="ARBA00022737"/>
    </source>
</evidence>
<keyword evidence="5" id="KW-1185">Reference proteome</keyword>
<dbReference type="SMART" id="SM00028">
    <property type="entry name" value="TPR"/>
    <property type="match status" value="3"/>
</dbReference>
<evidence type="ECO:0000256" key="4">
    <source>
        <dbReference type="PROSITE-ProRule" id="PRU00339"/>
    </source>
</evidence>
<dbReference type="OrthoDB" id="1936594at2759"/>
<gene>
    <name evidence="6" type="primary">LOC113218134</name>
</gene>
<dbReference type="KEGG" id="foc:113218134"/>
<dbReference type="SUPFAM" id="SSF48452">
    <property type="entry name" value="TPR-like"/>
    <property type="match status" value="1"/>
</dbReference>
<reference evidence="6" key="1">
    <citation type="submission" date="2025-08" db="UniProtKB">
        <authorList>
            <consortium name="RefSeq"/>
        </authorList>
    </citation>
    <scope>IDENTIFICATION</scope>
    <source>
        <tissue evidence="6">Whole organism</tissue>
    </source>
</reference>
<evidence type="ECO:0000256" key="3">
    <source>
        <dbReference type="ARBA" id="ARBA00024020"/>
    </source>
</evidence>
<dbReference type="InterPro" id="IPR044244">
    <property type="entry name" value="TTC27/Emw1"/>
</dbReference>
<dbReference type="PANTHER" id="PTHR16193:SF0">
    <property type="entry name" value="TETRATRICOPEPTIDE REPEAT PROTEIN 27"/>
    <property type="match status" value="1"/>
</dbReference>
<feature type="repeat" description="TPR" evidence="4">
    <location>
        <begin position="544"/>
        <end position="577"/>
    </location>
</feature>
<dbReference type="Pfam" id="PF13181">
    <property type="entry name" value="TPR_8"/>
    <property type="match status" value="1"/>
</dbReference>
<protein>
    <submittedName>
        <fullName evidence="6">Tetratricopeptide repeat protein 27</fullName>
    </submittedName>
</protein>
<dbReference type="PANTHER" id="PTHR16193">
    <property type="entry name" value="TETRATRICOPEPTIDE REPEAT PROTEIN 27"/>
    <property type="match status" value="1"/>
</dbReference>
<dbReference type="RefSeq" id="XP_026294138.1">
    <property type="nucleotide sequence ID" value="XM_026438353.2"/>
</dbReference>
<keyword evidence="1" id="KW-0677">Repeat</keyword>
<dbReference type="Proteomes" id="UP000504606">
    <property type="component" value="Unplaced"/>
</dbReference>
<dbReference type="InterPro" id="IPR011990">
    <property type="entry name" value="TPR-like_helical_dom_sf"/>
</dbReference>
<dbReference type="AlphaFoldDB" id="A0A6J1TLB6"/>
<accession>A0A6J1TLB6</accession>
<comment type="similarity">
    <text evidence="3">Belongs to the TTC27 family.</text>
</comment>
<feature type="repeat" description="TPR" evidence="4">
    <location>
        <begin position="578"/>
        <end position="611"/>
    </location>
</feature>
<name>A0A6J1TLB6_FRAOC</name>
<evidence type="ECO:0000256" key="2">
    <source>
        <dbReference type="ARBA" id="ARBA00022803"/>
    </source>
</evidence>
<proteinExistence type="inferred from homology"/>
<keyword evidence="2 4" id="KW-0802">TPR repeat</keyword>
<sequence length="820" mass="94145">MDSSNLYSKSLEKSLLLLSGNELFGENGNANHLLSNGNLSKVLNSPFTTELFANFPQFYDNKDIESSLKKAISCWLEANTSIECQFQILVIGISALLKFIEDNWTGPAVDESLQWLQTHIKYLELDEDFSNQIISNLVLDGESLVSVTRHPELLVLARAALLTELPNLESSLWWWRFRCLFIHQQILEEKSPVLHDELYVLKEKLQQCEDLRKEKELNVLLHLELTQMHLFYHEVQPSEQVLSIALVSAGLNINLTGALGKRTRFQQRDLAQLMLDVQSSELKTTTPKLPLEDLPKDLKLDDEVRLDKIAFSNTGDGKYGDLTPLQQACVLSSFVQTQKCQPKDKLADEELLAYLTCLLSQPQVWSFQLTCLMFRSKIESNHSRTVERSMTQAQVLVDAVNANTPGPWQRLFMIFCSYMKPWWCLEEELANLLISLGCINSALDIYLRLHCWEQVIACYNHLKLRHKAEEIIRQELDKKETVKLWCLLGDATDNVEYYEKAWNLSNQRSARAQRHWGLYFFHRKQYENAIPHLKESLAHNSLQTTLWFQLGYASLQHEDWTTAATAYRRCCFLDPENFEAWNNLSKAYVKLGQKNRAWKALQEALKWDFENWRVWENFLLVSLDCAVMDEVIRAYHRILDLKQKHADVEVLEILGRAIIDNLPDCDGEPCGRLLDKSLTLFGRITAQVTNNWKVWQIYSRLTCAMPNATPESEFRGVQHLQKAHRSAIADAAWVNDNENCLRIIELSDELANVSMAYAGKNSDNKQAMSVLSSAKLSLKSTLTKIKQQRLDLLTGQVDEALLPQFLSLEAKLEKIGSLTA</sequence>